<gene>
    <name evidence="1" type="primary">jg901</name>
    <name evidence="1" type="ORF">PAEG_LOCUS4353</name>
</gene>
<accession>A0A8S4QTC5</accession>
<dbReference type="Proteomes" id="UP000838756">
    <property type="component" value="Unassembled WGS sequence"/>
</dbReference>
<dbReference type="AlphaFoldDB" id="A0A8S4QTC5"/>
<sequence length="39" mass="3906">MDIDANANAGGISFAVPAAAAARLAQPGTIANYMKTQIT</sequence>
<dbReference type="EMBL" id="CAKXAJ010014899">
    <property type="protein sequence ID" value="CAH2216302.1"/>
    <property type="molecule type" value="Genomic_DNA"/>
</dbReference>
<reference evidence="1" key="1">
    <citation type="submission" date="2022-03" db="EMBL/GenBank/DDBJ databases">
        <authorList>
            <person name="Lindestad O."/>
        </authorList>
    </citation>
    <scope>NUCLEOTIDE SEQUENCE</scope>
</reference>
<protein>
    <submittedName>
        <fullName evidence="1">Jg901 protein</fullName>
    </submittedName>
</protein>
<organism evidence="1 2">
    <name type="scientific">Pararge aegeria aegeria</name>
    <dbReference type="NCBI Taxonomy" id="348720"/>
    <lineage>
        <taxon>Eukaryota</taxon>
        <taxon>Metazoa</taxon>
        <taxon>Ecdysozoa</taxon>
        <taxon>Arthropoda</taxon>
        <taxon>Hexapoda</taxon>
        <taxon>Insecta</taxon>
        <taxon>Pterygota</taxon>
        <taxon>Neoptera</taxon>
        <taxon>Endopterygota</taxon>
        <taxon>Lepidoptera</taxon>
        <taxon>Glossata</taxon>
        <taxon>Ditrysia</taxon>
        <taxon>Papilionoidea</taxon>
        <taxon>Nymphalidae</taxon>
        <taxon>Satyrinae</taxon>
        <taxon>Satyrini</taxon>
        <taxon>Parargina</taxon>
        <taxon>Pararge</taxon>
    </lineage>
</organism>
<name>A0A8S4QTC5_9NEOP</name>
<proteinExistence type="predicted"/>
<evidence type="ECO:0000313" key="2">
    <source>
        <dbReference type="Proteomes" id="UP000838756"/>
    </source>
</evidence>
<feature type="non-terminal residue" evidence="1">
    <location>
        <position position="39"/>
    </location>
</feature>
<evidence type="ECO:0000313" key="1">
    <source>
        <dbReference type="EMBL" id="CAH2216302.1"/>
    </source>
</evidence>
<comment type="caution">
    <text evidence="1">The sequence shown here is derived from an EMBL/GenBank/DDBJ whole genome shotgun (WGS) entry which is preliminary data.</text>
</comment>
<keyword evidence="2" id="KW-1185">Reference proteome</keyword>